<keyword evidence="3" id="KW-1003">Cell membrane</keyword>
<feature type="transmembrane region" description="Helical" evidence="7">
    <location>
        <begin position="6"/>
        <end position="25"/>
    </location>
</feature>
<protein>
    <submittedName>
        <fullName evidence="8">Multiple resistance and pH regulation protein F</fullName>
    </submittedName>
</protein>
<evidence type="ECO:0000256" key="1">
    <source>
        <dbReference type="ARBA" id="ARBA00004651"/>
    </source>
</evidence>
<dbReference type="PANTHER" id="PTHR34702">
    <property type="entry name" value="NA(+)/H(+) ANTIPORTER SUBUNIT F1"/>
    <property type="match status" value="1"/>
</dbReference>
<keyword evidence="2" id="KW-0813">Transport</keyword>
<evidence type="ECO:0000256" key="4">
    <source>
        <dbReference type="ARBA" id="ARBA00022692"/>
    </source>
</evidence>
<evidence type="ECO:0000313" key="8">
    <source>
        <dbReference type="EMBL" id="AEI30407.1"/>
    </source>
</evidence>
<sequence>MSPLLLGAANLAIGILAVALLLCLARLVRGPSVLDRILALDTLYVDTIALLVVVGIRFAEPAFFDGALVIALLGFVGTVALAKYQLRGDIVD</sequence>
<dbReference type="AlphaFoldDB" id="F8UHA0"/>
<dbReference type="Pfam" id="PF04066">
    <property type="entry name" value="MrpF_PhaF"/>
    <property type="match status" value="1"/>
</dbReference>
<keyword evidence="4 7" id="KW-0812">Transmembrane</keyword>
<gene>
    <name evidence="8" type="ORF">LDC_03213</name>
</gene>
<evidence type="ECO:0000256" key="3">
    <source>
        <dbReference type="ARBA" id="ARBA00022475"/>
    </source>
</evidence>
<name>F8UHA0_9ZZZZ</name>
<dbReference type="GO" id="GO:0015385">
    <property type="term" value="F:sodium:proton antiporter activity"/>
    <property type="evidence" value="ECO:0007669"/>
    <property type="project" value="TreeGrafter"/>
</dbReference>
<proteinExistence type="predicted"/>
<comment type="subcellular location">
    <subcellularLocation>
        <location evidence="1">Cell membrane</location>
        <topology evidence="1">Multi-pass membrane protein</topology>
    </subcellularLocation>
</comment>
<dbReference type="NCBIfam" id="NF004812">
    <property type="entry name" value="PRK06161.1"/>
    <property type="match status" value="1"/>
</dbReference>
<evidence type="ECO:0000256" key="6">
    <source>
        <dbReference type="ARBA" id="ARBA00023136"/>
    </source>
</evidence>
<feature type="transmembrane region" description="Helical" evidence="7">
    <location>
        <begin position="62"/>
        <end position="82"/>
    </location>
</feature>
<dbReference type="PANTHER" id="PTHR34702:SF1">
    <property type="entry name" value="NA(+)_H(+) ANTIPORTER SUBUNIT F"/>
    <property type="match status" value="1"/>
</dbReference>
<dbReference type="InterPro" id="IPR007208">
    <property type="entry name" value="MrpF/PhaF-like"/>
</dbReference>
<dbReference type="EMBL" id="JF805107">
    <property type="protein sequence ID" value="AEI30407.1"/>
    <property type="molecule type" value="Genomic_DNA"/>
</dbReference>
<dbReference type="PIRSF" id="PIRSF028784">
    <property type="entry name" value="MrpF"/>
    <property type="match status" value="1"/>
</dbReference>
<keyword evidence="6 7" id="KW-0472">Membrane</keyword>
<dbReference type="GO" id="GO:0005886">
    <property type="term" value="C:plasma membrane"/>
    <property type="evidence" value="ECO:0007669"/>
    <property type="project" value="UniProtKB-SubCell"/>
</dbReference>
<organism evidence="8">
    <name type="scientific">uncultured microorganism</name>
    <dbReference type="NCBI Taxonomy" id="358574"/>
    <lineage>
        <taxon>unclassified sequences</taxon>
        <taxon>environmental samples</taxon>
    </lineage>
</organism>
<evidence type="ECO:0000256" key="7">
    <source>
        <dbReference type="SAM" id="Phobius"/>
    </source>
</evidence>
<evidence type="ECO:0000256" key="5">
    <source>
        <dbReference type="ARBA" id="ARBA00022989"/>
    </source>
</evidence>
<feature type="transmembrane region" description="Helical" evidence="7">
    <location>
        <begin position="37"/>
        <end position="56"/>
    </location>
</feature>
<keyword evidence="5 7" id="KW-1133">Transmembrane helix</keyword>
<evidence type="ECO:0000256" key="2">
    <source>
        <dbReference type="ARBA" id="ARBA00022448"/>
    </source>
</evidence>
<accession>F8UHA0</accession>
<reference evidence="8" key="1">
    <citation type="submission" date="2011-04" db="EMBL/GenBank/DDBJ databases">
        <title>Taxonomic and functional metagenomic profiling of the microbial community in the anoxic sediment of a brackish shallow lake (Laguna de Carrizo Central Spain).</title>
        <authorList>
            <consortium name="CONSOLIDER consortium CSD2007-00005"/>
            <person name="Guazzaroni M.-E."/>
            <person name="Richter M."/>
            <person name="Garcia-Salamanca A."/>
            <person name="Yarza P."/>
            <person name="Ferrer M."/>
        </authorList>
    </citation>
    <scope>NUCLEOTIDE SEQUENCE</scope>
</reference>